<reference evidence="1 2" key="1">
    <citation type="submission" date="2016-10" db="EMBL/GenBank/DDBJ databases">
        <authorList>
            <person name="de Groot N.N."/>
        </authorList>
    </citation>
    <scope>NUCLEOTIDE SEQUENCE [LARGE SCALE GENOMIC DNA]</scope>
    <source>
        <strain evidence="1 2">DSM 21633</strain>
    </source>
</reference>
<dbReference type="RefSeq" id="WP_177176407.1">
    <property type="nucleotide sequence ID" value="NZ_FOES01000066.1"/>
</dbReference>
<organism evidence="1 2">
    <name type="scientific">Piscibacillus halophilus</name>
    <dbReference type="NCBI Taxonomy" id="571933"/>
    <lineage>
        <taxon>Bacteria</taxon>
        <taxon>Bacillati</taxon>
        <taxon>Bacillota</taxon>
        <taxon>Bacilli</taxon>
        <taxon>Bacillales</taxon>
        <taxon>Bacillaceae</taxon>
        <taxon>Piscibacillus</taxon>
    </lineage>
</organism>
<dbReference type="PANTHER" id="PTHR35276">
    <property type="entry name" value="S-ADENOSYL-L-METHIONINE-DEPENDENT METHYLTRANSFERASES SUPERFAMILY PROTEIN"/>
    <property type="match status" value="1"/>
</dbReference>
<dbReference type="PANTHER" id="PTHR35276:SF1">
    <property type="entry name" value="TRNA (MNM(5)S(2)U34)-METHYLTRANSFERASE, CHLOROPLASTIC"/>
    <property type="match status" value="1"/>
</dbReference>
<dbReference type="STRING" id="571933.SAMN05216362_1665"/>
<evidence type="ECO:0000313" key="2">
    <source>
        <dbReference type="Proteomes" id="UP000199427"/>
    </source>
</evidence>
<dbReference type="EMBL" id="FOES01000066">
    <property type="protein sequence ID" value="SER24906.1"/>
    <property type="molecule type" value="Genomic_DNA"/>
</dbReference>
<keyword evidence="1" id="KW-0489">Methyltransferase</keyword>
<evidence type="ECO:0000313" key="1">
    <source>
        <dbReference type="EMBL" id="SER24906.1"/>
    </source>
</evidence>
<dbReference type="Proteomes" id="UP000199427">
    <property type="component" value="Unassembled WGS sequence"/>
</dbReference>
<dbReference type="GO" id="GO:0032259">
    <property type="term" value="P:methylation"/>
    <property type="evidence" value="ECO:0007669"/>
    <property type="project" value="UniProtKB-KW"/>
</dbReference>
<dbReference type="Pfam" id="PF06962">
    <property type="entry name" value="rRNA_methylase"/>
    <property type="match status" value="1"/>
</dbReference>
<keyword evidence="2" id="KW-1185">Reference proteome</keyword>
<dbReference type="AlphaFoldDB" id="A0A1H9MMH6"/>
<proteinExistence type="predicted"/>
<keyword evidence="1" id="KW-0808">Transferase</keyword>
<dbReference type="Gene3D" id="3.40.50.150">
    <property type="entry name" value="Vaccinia Virus protein VP39"/>
    <property type="match status" value="1"/>
</dbReference>
<accession>A0A1H9MMH6</accession>
<dbReference type="InterPro" id="IPR029063">
    <property type="entry name" value="SAM-dependent_MTases_sf"/>
</dbReference>
<name>A0A1H9MMH6_9BACI</name>
<sequence>MKQIIPFAHDLLSQSVTKGSVVVDATLGNGHDSLFLSRIVGEHGNVYSFDVQQEAIDQSYKLFNEQGIHNVTSILTGHENAKDQLTKRGIHEIDGCIFNLGFLPGSDHSVTTSSYTTIEAINQIFSLLKPERYIVIVVYPGHEEGRIEKEKLITFLKSFPAKRADIAQYRMVNRSDKAPFVVALYKK</sequence>
<gene>
    <name evidence="1" type="ORF">SAMN05216362_1665</name>
</gene>
<dbReference type="GO" id="GO:0008168">
    <property type="term" value="F:methyltransferase activity"/>
    <property type="evidence" value="ECO:0007669"/>
    <property type="project" value="UniProtKB-KW"/>
</dbReference>
<dbReference type="SUPFAM" id="SSF53335">
    <property type="entry name" value="S-adenosyl-L-methionine-dependent methyltransferases"/>
    <property type="match status" value="1"/>
</dbReference>
<protein>
    <submittedName>
        <fullName evidence="1">Putative rRNA methylase</fullName>
    </submittedName>
</protein>
<dbReference type="InterPro" id="IPR010719">
    <property type="entry name" value="MnmM_MeTrfase"/>
</dbReference>